<name>A0A812UE14_SYMPI</name>
<reference evidence="1" key="1">
    <citation type="submission" date="2021-02" db="EMBL/GenBank/DDBJ databases">
        <authorList>
            <person name="Dougan E. K."/>
            <person name="Rhodes N."/>
            <person name="Thang M."/>
            <person name="Chan C."/>
        </authorList>
    </citation>
    <scope>NUCLEOTIDE SEQUENCE</scope>
</reference>
<evidence type="ECO:0000313" key="1">
    <source>
        <dbReference type="EMBL" id="CAE7567065.1"/>
    </source>
</evidence>
<sequence>DVVMYAVAAAASVNASRPTLWKCMWQSWSGHPQVQMAFCFLAARPGYCRCAAAQAWG</sequence>
<dbReference type="Proteomes" id="UP000649617">
    <property type="component" value="Unassembled WGS sequence"/>
</dbReference>
<dbReference type="AlphaFoldDB" id="A0A812UE14"/>
<keyword evidence="2" id="KW-1185">Reference proteome</keyword>
<organism evidence="1 2">
    <name type="scientific">Symbiodinium pilosum</name>
    <name type="common">Dinoflagellate</name>
    <dbReference type="NCBI Taxonomy" id="2952"/>
    <lineage>
        <taxon>Eukaryota</taxon>
        <taxon>Sar</taxon>
        <taxon>Alveolata</taxon>
        <taxon>Dinophyceae</taxon>
        <taxon>Suessiales</taxon>
        <taxon>Symbiodiniaceae</taxon>
        <taxon>Symbiodinium</taxon>
    </lineage>
</organism>
<feature type="non-terminal residue" evidence="1">
    <location>
        <position position="1"/>
    </location>
</feature>
<feature type="non-terminal residue" evidence="1">
    <location>
        <position position="57"/>
    </location>
</feature>
<protein>
    <submittedName>
        <fullName evidence="1">Uncharacterized protein</fullName>
    </submittedName>
</protein>
<accession>A0A812UE14</accession>
<comment type="caution">
    <text evidence="1">The sequence shown here is derived from an EMBL/GenBank/DDBJ whole genome shotgun (WGS) entry which is preliminary data.</text>
</comment>
<evidence type="ECO:0000313" key="2">
    <source>
        <dbReference type="Proteomes" id="UP000649617"/>
    </source>
</evidence>
<dbReference type="EMBL" id="CAJNIZ010036692">
    <property type="protein sequence ID" value="CAE7567065.1"/>
    <property type="molecule type" value="Genomic_DNA"/>
</dbReference>
<gene>
    <name evidence="1" type="ORF">SPIL2461_LOCUS15240</name>
</gene>
<proteinExistence type="predicted"/>